<accession>A0AAX2TU24</accession>
<evidence type="ECO:0000256" key="2">
    <source>
        <dbReference type="SAM" id="MobiDB-lite"/>
    </source>
</evidence>
<dbReference type="Proteomes" id="UP000307092">
    <property type="component" value="Unassembled WGS sequence"/>
</dbReference>
<dbReference type="SUPFAM" id="SSF64288">
    <property type="entry name" value="Chorismate lyase-like"/>
    <property type="match status" value="1"/>
</dbReference>
<protein>
    <submittedName>
        <fullName evidence="3">Chorismate lyase</fullName>
    </submittedName>
</protein>
<organism evidence="3 4">
    <name type="scientific">Neisseria gonorrhoeae</name>
    <dbReference type="NCBI Taxonomy" id="485"/>
    <lineage>
        <taxon>Bacteria</taxon>
        <taxon>Pseudomonadati</taxon>
        <taxon>Pseudomonadota</taxon>
        <taxon>Betaproteobacteria</taxon>
        <taxon>Neisseriales</taxon>
        <taxon>Neisseriaceae</taxon>
        <taxon>Neisseria</taxon>
    </lineage>
</organism>
<evidence type="ECO:0000256" key="1">
    <source>
        <dbReference type="ARBA" id="ARBA00023317"/>
    </source>
</evidence>
<feature type="region of interest" description="Disordered" evidence="2">
    <location>
        <begin position="1"/>
        <end position="20"/>
    </location>
</feature>
<gene>
    <name evidence="3" type="ORF">E8M63_00930</name>
</gene>
<dbReference type="GO" id="GO:0005737">
    <property type="term" value="C:cytoplasm"/>
    <property type="evidence" value="ECO:0007669"/>
    <property type="project" value="InterPro"/>
</dbReference>
<dbReference type="GO" id="GO:0006744">
    <property type="term" value="P:ubiquinone biosynthetic process"/>
    <property type="evidence" value="ECO:0007669"/>
    <property type="project" value="InterPro"/>
</dbReference>
<name>A0AAX2TU24_NEIGO</name>
<dbReference type="InterPro" id="IPR007440">
    <property type="entry name" value="Chorismate--pyruvate_lyase"/>
</dbReference>
<evidence type="ECO:0000313" key="4">
    <source>
        <dbReference type="Proteomes" id="UP000307092"/>
    </source>
</evidence>
<proteinExistence type="predicted"/>
<comment type="caution">
    <text evidence="3">The sequence shown here is derived from an EMBL/GenBank/DDBJ whole genome shotgun (WGS) entry which is preliminary data.</text>
</comment>
<dbReference type="Pfam" id="PF04345">
    <property type="entry name" value="Chor_lyase"/>
    <property type="match status" value="1"/>
</dbReference>
<dbReference type="GO" id="GO:0008813">
    <property type="term" value="F:chorismate lyase activity"/>
    <property type="evidence" value="ECO:0007669"/>
    <property type="project" value="InterPro"/>
</dbReference>
<dbReference type="EMBL" id="SUQX01000001">
    <property type="protein sequence ID" value="TJX07068.1"/>
    <property type="molecule type" value="Genomic_DNA"/>
</dbReference>
<dbReference type="AlphaFoldDB" id="A0AAX2TU24"/>
<dbReference type="InterPro" id="IPR028978">
    <property type="entry name" value="Chorismate_lyase_/UTRA_dom_sf"/>
</dbReference>
<reference evidence="3 4" key="1">
    <citation type="submission" date="2019-04" db="EMBL/GenBank/DDBJ databases">
        <title>The CDC panel for molecular diagnostics of ciprofloxacin resistance and its use for research and clinical development.</title>
        <authorList>
            <person name="Liu H."/>
            <person name="Tang K."/>
            <person name="Pham C."/>
            <person name="Schmerer M."/>
        </authorList>
    </citation>
    <scope>NUCLEOTIDE SEQUENCE [LARGE SCALE GENOMIC DNA]</scope>
    <source>
        <strain evidence="3 4">LRRBGS_0742</strain>
    </source>
</reference>
<dbReference type="Gene3D" id="3.40.1410.10">
    <property type="entry name" value="Chorismate lyase-like"/>
    <property type="match status" value="1"/>
</dbReference>
<sequence>MPSESRFSRSGMDGVGKNRRGIKIGKDMEHLFGKWLPDLPAPVSDGIDLPMSRLLKARSLTAALCALPHTFSVELLKLGEAETEYGRRRVRDVLLKLDGTAVVQARSACSVGSAFWQNILDCGTRPLGERLFQADLEGARSAFEFAVSSEGCGRYFAARRSRFSHQGEEMLLTEYFLPELKRFIG</sequence>
<keyword evidence="3" id="KW-0456">Lyase</keyword>
<keyword evidence="1" id="KW-0670">Pyruvate</keyword>
<evidence type="ECO:0000313" key="3">
    <source>
        <dbReference type="EMBL" id="TJX07068.1"/>
    </source>
</evidence>